<name>A0A914DLM3_9BILA</name>
<evidence type="ECO:0000313" key="8">
    <source>
        <dbReference type="WBParaSite" id="ACRNAN_scaffold314.g32326.t1"/>
    </source>
</evidence>
<dbReference type="InterPro" id="IPR001117">
    <property type="entry name" value="Cu-oxidase_2nd"/>
</dbReference>
<evidence type="ECO:0000256" key="4">
    <source>
        <dbReference type="ARBA" id="ARBA00023008"/>
    </source>
</evidence>
<dbReference type="PANTHER" id="PTHR11709:SF394">
    <property type="entry name" value="FI03373P-RELATED"/>
    <property type="match status" value="1"/>
</dbReference>
<sequence length="352" mass="40158">MPWHVRESDENKPCELNYLLNSSYNSLYTLIQLDGLHQTIFSINGYSPAQPIVVPFGAEVILRVQNDLMQDSITLHVHGMQMKGTWYMDGAAFVTQCPIAPRSRFAYRFIADTPGTHWFHGHLGVDRAQGFLGAFIVKDIQRFPLPQPNIMGREYAVVMQDWTLNDAKEVWLKQKWRSWKWQDGYDGADKNKCWNAPVAADGAYFGSSAIVRSILINDKGWHDQNDILIRPNTLPLETFRIRRDETIRLRLINGGVSQQLMVSIDDHDFLVVAADGDEIIPIKAQMIILFPGERYDILIQGLNNPTKSTYAIIFETMEYLVAKTSIMPKFGVAKLVYEDVRNEYGNQVLEGS</sequence>
<keyword evidence="7" id="KW-1185">Reference proteome</keyword>
<accession>A0A914DLM3</accession>
<evidence type="ECO:0000256" key="2">
    <source>
        <dbReference type="ARBA" id="ARBA00022723"/>
    </source>
</evidence>
<keyword evidence="2" id="KW-0479">Metal-binding</keyword>
<dbReference type="GO" id="GO:0005886">
    <property type="term" value="C:plasma membrane"/>
    <property type="evidence" value="ECO:0007669"/>
    <property type="project" value="TreeGrafter"/>
</dbReference>
<evidence type="ECO:0000313" key="7">
    <source>
        <dbReference type="Proteomes" id="UP000887540"/>
    </source>
</evidence>
<proteinExistence type="inferred from homology"/>
<keyword evidence="3" id="KW-0560">Oxidoreductase</keyword>
<dbReference type="Gene3D" id="2.60.40.420">
    <property type="entry name" value="Cupredoxins - blue copper proteins"/>
    <property type="match status" value="2"/>
</dbReference>
<dbReference type="InterPro" id="IPR008972">
    <property type="entry name" value="Cupredoxin"/>
</dbReference>
<protein>
    <submittedName>
        <fullName evidence="8">Laccase</fullName>
    </submittedName>
</protein>
<comment type="similarity">
    <text evidence="1">Belongs to the multicopper oxidase family.</text>
</comment>
<evidence type="ECO:0000259" key="6">
    <source>
        <dbReference type="Pfam" id="PF07732"/>
    </source>
</evidence>
<dbReference type="GO" id="GO:0005507">
    <property type="term" value="F:copper ion binding"/>
    <property type="evidence" value="ECO:0007669"/>
    <property type="project" value="InterPro"/>
</dbReference>
<dbReference type="GO" id="GO:0016491">
    <property type="term" value="F:oxidoreductase activity"/>
    <property type="evidence" value="ECO:0007669"/>
    <property type="project" value="UniProtKB-KW"/>
</dbReference>
<dbReference type="WBParaSite" id="ACRNAN_scaffold314.g32326.t1">
    <property type="protein sequence ID" value="ACRNAN_scaffold314.g32326.t1"/>
    <property type="gene ID" value="ACRNAN_scaffold314.g32326"/>
</dbReference>
<organism evidence="7 8">
    <name type="scientific">Acrobeloides nanus</name>
    <dbReference type="NCBI Taxonomy" id="290746"/>
    <lineage>
        <taxon>Eukaryota</taxon>
        <taxon>Metazoa</taxon>
        <taxon>Ecdysozoa</taxon>
        <taxon>Nematoda</taxon>
        <taxon>Chromadorea</taxon>
        <taxon>Rhabditida</taxon>
        <taxon>Tylenchina</taxon>
        <taxon>Cephalobomorpha</taxon>
        <taxon>Cephaloboidea</taxon>
        <taxon>Cephalobidae</taxon>
        <taxon>Acrobeloides</taxon>
    </lineage>
</organism>
<feature type="domain" description="Plastocyanin-like" evidence="6">
    <location>
        <begin position="33"/>
        <end position="139"/>
    </location>
</feature>
<dbReference type="InterPro" id="IPR045087">
    <property type="entry name" value="Cu-oxidase_fam"/>
</dbReference>
<feature type="domain" description="Plastocyanin-like" evidence="5">
    <location>
        <begin position="184"/>
        <end position="315"/>
    </location>
</feature>
<evidence type="ECO:0000256" key="1">
    <source>
        <dbReference type="ARBA" id="ARBA00010609"/>
    </source>
</evidence>
<reference evidence="8" key="1">
    <citation type="submission" date="2022-11" db="UniProtKB">
        <authorList>
            <consortium name="WormBaseParasite"/>
        </authorList>
    </citation>
    <scope>IDENTIFICATION</scope>
</reference>
<dbReference type="Pfam" id="PF00394">
    <property type="entry name" value="Cu-oxidase"/>
    <property type="match status" value="1"/>
</dbReference>
<keyword evidence="4" id="KW-0186">Copper</keyword>
<dbReference type="InterPro" id="IPR011707">
    <property type="entry name" value="Cu-oxidase-like_N"/>
</dbReference>
<evidence type="ECO:0000256" key="3">
    <source>
        <dbReference type="ARBA" id="ARBA00023002"/>
    </source>
</evidence>
<dbReference type="SUPFAM" id="SSF49503">
    <property type="entry name" value="Cupredoxins"/>
    <property type="match status" value="2"/>
</dbReference>
<dbReference type="Proteomes" id="UP000887540">
    <property type="component" value="Unplaced"/>
</dbReference>
<dbReference type="Pfam" id="PF07732">
    <property type="entry name" value="Cu-oxidase_3"/>
    <property type="match status" value="1"/>
</dbReference>
<evidence type="ECO:0000259" key="5">
    <source>
        <dbReference type="Pfam" id="PF00394"/>
    </source>
</evidence>
<dbReference type="AlphaFoldDB" id="A0A914DLM3"/>
<dbReference type="PANTHER" id="PTHR11709">
    <property type="entry name" value="MULTI-COPPER OXIDASE"/>
    <property type="match status" value="1"/>
</dbReference>
<dbReference type="GO" id="GO:0006826">
    <property type="term" value="P:iron ion transport"/>
    <property type="evidence" value="ECO:0007669"/>
    <property type="project" value="TreeGrafter"/>
</dbReference>